<evidence type="ECO:0000256" key="5">
    <source>
        <dbReference type="ARBA" id="ARBA00022801"/>
    </source>
</evidence>
<organism evidence="19 20">
    <name type="scientific">Tritrichomonas foetus</name>
    <dbReference type="NCBI Taxonomy" id="1144522"/>
    <lineage>
        <taxon>Eukaryota</taxon>
        <taxon>Metamonada</taxon>
        <taxon>Parabasalia</taxon>
        <taxon>Tritrichomonadida</taxon>
        <taxon>Tritrichomonadidae</taxon>
        <taxon>Tritrichomonas</taxon>
    </lineage>
</organism>
<dbReference type="EMBL" id="MLAK01000098">
    <property type="protein sequence ID" value="OHT16581.1"/>
    <property type="molecule type" value="Genomic_DNA"/>
</dbReference>
<dbReference type="GO" id="GO:0005829">
    <property type="term" value="C:cytosol"/>
    <property type="evidence" value="ECO:0007669"/>
    <property type="project" value="TreeGrafter"/>
</dbReference>
<accession>A0A1J4L3T5</accession>
<comment type="catalytic activity">
    <reaction evidence="7">
        <text>1,2-dioctanoyl-sn-glycero-3-phospho-(1D-myo-inositol-3,4,5-trisphosphate) + H2O = 1,2-dioctanoyl-sn-glycero-3-phospho-(1D-myo-inositol-4,5-bisphosphate) + phosphate</text>
        <dbReference type="Rhea" id="RHEA:43552"/>
        <dbReference type="ChEBI" id="CHEBI:15377"/>
        <dbReference type="ChEBI" id="CHEBI:43474"/>
        <dbReference type="ChEBI" id="CHEBI:83416"/>
        <dbReference type="ChEBI" id="CHEBI:83419"/>
    </reaction>
    <physiologicalReaction direction="left-to-right" evidence="7">
        <dbReference type="Rhea" id="RHEA:43553"/>
    </physiologicalReaction>
</comment>
<keyword evidence="20" id="KW-1185">Reference proteome</keyword>
<dbReference type="Gene3D" id="3.90.190.10">
    <property type="entry name" value="Protein tyrosine phosphatase superfamily"/>
    <property type="match status" value="1"/>
</dbReference>
<dbReference type="InterPro" id="IPR014020">
    <property type="entry name" value="Tensin_C2-dom"/>
</dbReference>
<dbReference type="GO" id="GO:0004722">
    <property type="term" value="F:protein serine/threonine phosphatase activity"/>
    <property type="evidence" value="ECO:0007669"/>
    <property type="project" value="UniProtKB-EC"/>
</dbReference>
<dbReference type="InterPro" id="IPR000387">
    <property type="entry name" value="Tyr_Pase_dom"/>
</dbReference>
<evidence type="ECO:0000313" key="20">
    <source>
        <dbReference type="Proteomes" id="UP000179807"/>
    </source>
</evidence>
<name>A0A1J4L3T5_9EUKA</name>
<comment type="catalytic activity">
    <reaction evidence="13">
        <text>O-phospho-L-seryl-[protein] + H2O = L-seryl-[protein] + phosphate</text>
        <dbReference type="Rhea" id="RHEA:20629"/>
        <dbReference type="Rhea" id="RHEA-COMP:9863"/>
        <dbReference type="Rhea" id="RHEA-COMP:11604"/>
        <dbReference type="ChEBI" id="CHEBI:15377"/>
        <dbReference type="ChEBI" id="CHEBI:29999"/>
        <dbReference type="ChEBI" id="CHEBI:43474"/>
        <dbReference type="ChEBI" id="CHEBI:83421"/>
        <dbReference type="EC" id="3.1.3.16"/>
    </reaction>
    <physiologicalReaction direction="left-to-right" evidence="13">
        <dbReference type="Rhea" id="RHEA:20630"/>
    </physiologicalReaction>
</comment>
<dbReference type="SUPFAM" id="SSF52799">
    <property type="entry name" value="(Phosphotyrosine protein) phosphatases II"/>
    <property type="match status" value="1"/>
</dbReference>
<evidence type="ECO:0000256" key="6">
    <source>
        <dbReference type="ARBA" id="ARBA00034256"/>
    </source>
</evidence>
<dbReference type="SMART" id="SM01326">
    <property type="entry name" value="PTEN_C2"/>
    <property type="match status" value="1"/>
</dbReference>
<comment type="catalytic activity">
    <reaction evidence="14">
        <text>O-phospho-L-threonyl-[protein] + H2O = L-threonyl-[protein] + phosphate</text>
        <dbReference type="Rhea" id="RHEA:47004"/>
        <dbReference type="Rhea" id="RHEA-COMP:11060"/>
        <dbReference type="Rhea" id="RHEA-COMP:11605"/>
        <dbReference type="ChEBI" id="CHEBI:15377"/>
        <dbReference type="ChEBI" id="CHEBI:30013"/>
        <dbReference type="ChEBI" id="CHEBI:43474"/>
        <dbReference type="ChEBI" id="CHEBI:61977"/>
        <dbReference type="EC" id="3.1.3.16"/>
    </reaction>
    <physiologicalReaction direction="left-to-right" evidence="14">
        <dbReference type="Rhea" id="RHEA:47005"/>
    </physiologicalReaction>
</comment>
<dbReference type="GO" id="GO:0050793">
    <property type="term" value="P:regulation of developmental process"/>
    <property type="evidence" value="ECO:0007669"/>
    <property type="project" value="UniProtKB-ARBA"/>
</dbReference>
<comment type="subcellular location">
    <subcellularLocation>
        <location evidence="1">Cytoplasm</location>
    </subcellularLocation>
</comment>
<dbReference type="PROSITE" id="PS00383">
    <property type="entry name" value="TYR_PHOSPHATASE_1"/>
    <property type="match status" value="1"/>
</dbReference>
<dbReference type="InterPro" id="IPR035892">
    <property type="entry name" value="C2_domain_sf"/>
</dbReference>
<evidence type="ECO:0000256" key="2">
    <source>
        <dbReference type="ARBA" id="ARBA00013015"/>
    </source>
</evidence>
<evidence type="ECO:0000256" key="3">
    <source>
        <dbReference type="ARBA" id="ARBA00013081"/>
    </source>
</evidence>
<comment type="catalytic activity">
    <reaction evidence="9">
        <text>1D-myo-inositol 1,3,4,5-tetrakisphosphate + H2O = 1D-myo-inositol 1,4,5-trisphosphate + phosphate</text>
        <dbReference type="Rhea" id="RHEA:77155"/>
        <dbReference type="ChEBI" id="CHEBI:15377"/>
        <dbReference type="ChEBI" id="CHEBI:43474"/>
        <dbReference type="ChEBI" id="CHEBI:57895"/>
        <dbReference type="ChEBI" id="CHEBI:203600"/>
    </reaction>
    <physiologicalReaction direction="left-to-right" evidence="9">
        <dbReference type="Rhea" id="RHEA:77156"/>
    </physiologicalReaction>
</comment>
<evidence type="ECO:0000259" key="17">
    <source>
        <dbReference type="PROSITE" id="PS51181"/>
    </source>
</evidence>
<dbReference type="Pfam" id="PF10409">
    <property type="entry name" value="PTEN_C2"/>
    <property type="match status" value="1"/>
</dbReference>
<sequence length="219" mass="25473">MRQFCIHAQNWLDEDKKHIIAVHCKAGKGRTGLMIVCLLLHMGRFESCDEALTYYGKKRTYNGKGVTIPSQIRYAYYYEQYLKGGFPRDQEFVGKPCTVTCVHFRNVPDEFFTRDLILEICAIDDETIYYKGPGKNPKGPRKNSEHNTLTYKLDGLEECENIAGDFRISIFKGEKMACFMWFNSEFIKDKEVFTKAQIDKANKNKVFKKDFKACVFAHH</sequence>
<gene>
    <name evidence="19" type="ORF">TRFO_41735</name>
</gene>
<evidence type="ECO:0000313" key="19">
    <source>
        <dbReference type="EMBL" id="OHT16581.1"/>
    </source>
</evidence>
<dbReference type="PROSITE" id="PS51182">
    <property type="entry name" value="C2_TENSIN"/>
    <property type="match status" value="1"/>
</dbReference>
<dbReference type="InterPro" id="IPR016130">
    <property type="entry name" value="Tyr_Pase_AS"/>
</dbReference>
<dbReference type="Gene3D" id="2.60.40.1110">
    <property type="match status" value="1"/>
</dbReference>
<dbReference type="EC" id="3.1.3.67" evidence="2"/>
<dbReference type="GO" id="GO:0042995">
    <property type="term" value="C:cell projection"/>
    <property type="evidence" value="ECO:0007669"/>
    <property type="project" value="UniProtKB-ARBA"/>
</dbReference>
<feature type="domain" description="C2 tensin-type" evidence="18">
    <location>
        <begin position="94"/>
        <end position="219"/>
    </location>
</feature>
<dbReference type="InterPro" id="IPR051281">
    <property type="entry name" value="Dual-spec_lipid-protein_phosph"/>
</dbReference>
<dbReference type="GO" id="GO:0016314">
    <property type="term" value="F:phosphatidylinositol-3,4,5-trisphosphate 3-phosphatase activity"/>
    <property type="evidence" value="ECO:0007669"/>
    <property type="project" value="UniProtKB-EC"/>
</dbReference>
<reference evidence="19" key="1">
    <citation type="submission" date="2016-10" db="EMBL/GenBank/DDBJ databases">
        <authorList>
            <person name="Benchimol M."/>
            <person name="Almeida L.G."/>
            <person name="Vasconcelos A.T."/>
            <person name="Perreira-Neves A."/>
            <person name="Rosa I.A."/>
            <person name="Tasca T."/>
            <person name="Bogo M.R."/>
            <person name="de Souza W."/>
        </authorList>
    </citation>
    <scope>NUCLEOTIDE SEQUENCE [LARGE SCALE GENOMIC DNA]</scope>
    <source>
        <strain evidence="19">K</strain>
    </source>
</reference>
<dbReference type="PANTHER" id="PTHR12305">
    <property type="entry name" value="PHOSPHATASE WITH HOMOLOGY TO TENSIN"/>
    <property type="match status" value="1"/>
</dbReference>
<comment type="catalytic activity">
    <reaction evidence="15">
        <text>O-phospho-L-tyrosyl-[protein] + H2O = L-tyrosyl-[protein] + phosphate</text>
        <dbReference type="Rhea" id="RHEA:10684"/>
        <dbReference type="Rhea" id="RHEA-COMP:10136"/>
        <dbReference type="Rhea" id="RHEA-COMP:20101"/>
        <dbReference type="ChEBI" id="CHEBI:15377"/>
        <dbReference type="ChEBI" id="CHEBI:43474"/>
        <dbReference type="ChEBI" id="CHEBI:46858"/>
        <dbReference type="ChEBI" id="CHEBI:61978"/>
        <dbReference type="EC" id="3.1.3.48"/>
    </reaction>
    <physiologicalReaction direction="left-to-right" evidence="15">
        <dbReference type="Rhea" id="RHEA:10685"/>
    </physiologicalReaction>
</comment>
<dbReference type="VEuPathDB" id="TrichDB:TRFO_41735"/>
<evidence type="ECO:0000256" key="12">
    <source>
        <dbReference type="ARBA" id="ARBA00044309"/>
    </source>
</evidence>
<evidence type="ECO:0000256" key="14">
    <source>
        <dbReference type="ARBA" id="ARBA00048832"/>
    </source>
</evidence>
<evidence type="ECO:0000256" key="1">
    <source>
        <dbReference type="ARBA" id="ARBA00004496"/>
    </source>
</evidence>
<evidence type="ECO:0000256" key="9">
    <source>
        <dbReference type="ARBA" id="ARBA00043734"/>
    </source>
</evidence>
<dbReference type="InterPro" id="IPR057023">
    <property type="entry name" value="PTP-SAK"/>
</dbReference>
<evidence type="ECO:0000256" key="8">
    <source>
        <dbReference type="ARBA" id="ARBA00034338"/>
    </source>
</evidence>
<dbReference type="PROSITE" id="PS50056">
    <property type="entry name" value="TYR_PHOSPHATASE_2"/>
    <property type="match status" value="1"/>
</dbReference>
<dbReference type="AlphaFoldDB" id="A0A1J4L3T5"/>
<evidence type="ECO:0000256" key="7">
    <source>
        <dbReference type="ARBA" id="ARBA00034268"/>
    </source>
</evidence>
<evidence type="ECO:0000256" key="10">
    <source>
        <dbReference type="ARBA" id="ARBA00043760"/>
    </source>
</evidence>
<dbReference type="RefSeq" id="XP_068369717.1">
    <property type="nucleotide sequence ID" value="XM_068513954.1"/>
</dbReference>
<dbReference type="PANTHER" id="PTHR12305:SF81">
    <property type="entry name" value="PHOSPHATIDYLINOSITOL 3,4,5-TRISPHOSPHATE 3-PHOSPHATASE AND DUAL-SPECIFICITY PROTEIN PHOSPHATASE PTEN"/>
    <property type="match status" value="1"/>
</dbReference>
<evidence type="ECO:0000256" key="4">
    <source>
        <dbReference type="ARBA" id="ARBA00022490"/>
    </source>
</evidence>
<comment type="catalytic activity">
    <reaction evidence="6">
        <text>1,2-dihexadecanoyl-sn-glycero-3-phospho-(1D-myo-inositol-3,4,5-trisphosphate) + H2O = 1,2-dihexadecanoyl-sn-glycero-3-phospho-(1D-myo-inositol-4,5-bisphosphate) + phosphate</text>
        <dbReference type="Rhea" id="RHEA:43560"/>
        <dbReference type="ChEBI" id="CHEBI:15377"/>
        <dbReference type="ChEBI" id="CHEBI:43474"/>
        <dbReference type="ChEBI" id="CHEBI:83420"/>
        <dbReference type="ChEBI" id="CHEBI:83423"/>
    </reaction>
    <physiologicalReaction direction="left-to-right" evidence="6">
        <dbReference type="Rhea" id="RHEA:43561"/>
    </physiologicalReaction>
</comment>
<dbReference type="PROSITE" id="PS51181">
    <property type="entry name" value="PPASE_TENSIN"/>
    <property type="match status" value="1"/>
</dbReference>
<dbReference type="EC" id="3.1.3.16" evidence="3"/>
<evidence type="ECO:0000259" key="18">
    <source>
        <dbReference type="PROSITE" id="PS51182"/>
    </source>
</evidence>
<evidence type="ECO:0000256" key="13">
    <source>
        <dbReference type="ARBA" id="ARBA00047986"/>
    </source>
</evidence>
<evidence type="ECO:0000259" key="16">
    <source>
        <dbReference type="PROSITE" id="PS50056"/>
    </source>
</evidence>
<evidence type="ECO:0000256" key="11">
    <source>
        <dbReference type="ARBA" id="ARBA00043762"/>
    </source>
</evidence>
<dbReference type="Pfam" id="PF22784">
    <property type="entry name" value="PTP-SAK"/>
    <property type="match status" value="1"/>
</dbReference>
<proteinExistence type="predicted"/>
<dbReference type="SUPFAM" id="SSF49562">
    <property type="entry name" value="C2 domain (Calcium/lipid-binding domain, CaLB)"/>
    <property type="match status" value="1"/>
</dbReference>
<evidence type="ECO:0000256" key="15">
    <source>
        <dbReference type="ARBA" id="ARBA00051341"/>
    </source>
</evidence>
<feature type="domain" description="Tyrosine specific protein phosphatases" evidence="16">
    <location>
        <begin position="1"/>
        <end position="59"/>
    </location>
</feature>
<keyword evidence="5" id="KW-0378">Hydrolase</keyword>
<comment type="caution">
    <text evidence="19">The sequence shown here is derived from an EMBL/GenBank/DDBJ whole genome shotgun (WGS) entry which is preliminary data.</text>
</comment>
<comment type="catalytic activity">
    <reaction evidence="10">
        <text>a 1,2-diacyl-sn-glycero-3-phospho-(1D-myo-inositol-3,4,5-trisphosphate) + H2O = a 1,2-diacyl-sn-glycero-3-phospho-(1D-myo-inositol-4,5-bisphosphate) + phosphate</text>
        <dbReference type="Rhea" id="RHEA:25017"/>
        <dbReference type="ChEBI" id="CHEBI:15377"/>
        <dbReference type="ChEBI" id="CHEBI:43474"/>
        <dbReference type="ChEBI" id="CHEBI:57836"/>
        <dbReference type="ChEBI" id="CHEBI:58456"/>
        <dbReference type="EC" id="3.1.3.67"/>
    </reaction>
    <physiologicalReaction direction="left-to-right" evidence="10">
        <dbReference type="Rhea" id="RHEA:25018"/>
    </physiologicalReaction>
</comment>
<dbReference type="InterPro" id="IPR029023">
    <property type="entry name" value="Tensin_phosphatase"/>
</dbReference>
<comment type="catalytic activity">
    <reaction evidence="11">
        <text>1D-myo-inositol 1,3,4,5,6-pentakisphosphate + H2O = 1D-myo-inositol 1,4,5,6-tetrakisphosphate + phosphate</text>
        <dbReference type="Rhea" id="RHEA:77143"/>
        <dbReference type="ChEBI" id="CHEBI:15377"/>
        <dbReference type="ChEBI" id="CHEBI:43474"/>
        <dbReference type="ChEBI" id="CHEBI:57627"/>
        <dbReference type="ChEBI" id="CHEBI:57733"/>
    </reaction>
    <physiologicalReaction direction="left-to-right" evidence="11">
        <dbReference type="Rhea" id="RHEA:77144"/>
    </physiologicalReaction>
</comment>
<feature type="domain" description="Phosphatase tensin-type" evidence="17">
    <location>
        <begin position="1"/>
        <end position="85"/>
    </location>
</feature>
<dbReference type="Proteomes" id="UP000179807">
    <property type="component" value="Unassembled WGS sequence"/>
</dbReference>
<dbReference type="GO" id="GO:0004725">
    <property type="term" value="F:protein tyrosine phosphatase activity"/>
    <property type="evidence" value="ECO:0007669"/>
    <property type="project" value="UniProtKB-EC"/>
</dbReference>
<dbReference type="GeneID" id="94848658"/>
<dbReference type="OrthoDB" id="16692at2759"/>
<protein>
    <recommendedName>
        <fullName evidence="8">Phosphatidylinositol 3,4,5-trisphosphate 3-phosphatase and dual-specificity protein phosphatase PTEN</fullName>
        <ecNumber evidence="3">3.1.3.16</ecNumber>
        <ecNumber evidence="2">3.1.3.67</ecNumber>
    </recommendedName>
    <alternativeName>
        <fullName evidence="12">Inositol polyphosphate 3-phosphatase</fullName>
    </alternativeName>
</protein>
<dbReference type="InterPro" id="IPR029021">
    <property type="entry name" value="Prot-tyrosine_phosphatase-like"/>
</dbReference>
<keyword evidence="4" id="KW-0963">Cytoplasm</keyword>